<keyword evidence="3" id="KW-1185">Reference proteome</keyword>
<organism evidence="2 3">
    <name type="scientific">Natronococcus jeotgali DSM 18795</name>
    <dbReference type="NCBI Taxonomy" id="1227498"/>
    <lineage>
        <taxon>Archaea</taxon>
        <taxon>Methanobacteriati</taxon>
        <taxon>Methanobacteriota</taxon>
        <taxon>Stenosarchaea group</taxon>
        <taxon>Halobacteria</taxon>
        <taxon>Halobacteriales</taxon>
        <taxon>Natrialbaceae</taxon>
        <taxon>Natronococcus</taxon>
    </lineage>
</organism>
<dbReference type="PATRIC" id="fig|1227498.3.peg.787"/>
<sequence length="186" mass="21114">MSSRGDAPRGSTVVDAEGATIGTGAVARSGFRNRHPLPFLKRLFRSSPSGRRMSPDSDPDDLELSDLEEDALHDLQLGIEYVHRAYGDLLRFHHELGHAMDRLGDAEDRLREAGHGEWADRLRDEHLPAGAVSDRWTYELVEEFSTDFLEDVDAFEDEVRDGLADGLGHVAERRQQRRIRERARRE</sequence>
<protein>
    <submittedName>
        <fullName evidence="2">Uncharacterized protein</fullName>
    </submittedName>
</protein>
<proteinExistence type="predicted"/>
<comment type="caution">
    <text evidence="2">The sequence shown here is derived from an EMBL/GenBank/DDBJ whole genome shotgun (WGS) entry which is preliminary data.</text>
</comment>
<reference evidence="2 3" key="1">
    <citation type="journal article" date="2014" name="PLoS Genet.">
        <title>Phylogenetically driven sequencing of extremely halophilic archaea reveals strategies for static and dynamic osmo-response.</title>
        <authorList>
            <person name="Becker E.A."/>
            <person name="Seitzer P.M."/>
            <person name="Tritt A."/>
            <person name="Larsen D."/>
            <person name="Krusor M."/>
            <person name="Yao A.I."/>
            <person name="Wu D."/>
            <person name="Madern D."/>
            <person name="Eisen J.A."/>
            <person name="Darling A.E."/>
            <person name="Facciotti M.T."/>
        </authorList>
    </citation>
    <scope>NUCLEOTIDE SEQUENCE [LARGE SCALE GENOMIC DNA]</scope>
    <source>
        <strain evidence="2 3">DSM 18795</strain>
    </source>
</reference>
<evidence type="ECO:0000256" key="1">
    <source>
        <dbReference type="SAM" id="MobiDB-lite"/>
    </source>
</evidence>
<name>L9XUG7_9EURY</name>
<dbReference type="EMBL" id="AOIA01000024">
    <property type="protein sequence ID" value="ELY65415.1"/>
    <property type="molecule type" value="Genomic_DNA"/>
</dbReference>
<evidence type="ECO:0000313" key="2">
    <source>
        <dbReference type="EMBL" id="ELY65415.1"/>
    </source>
</evidence>
<dbReference type="AlphaFoldDB" id="L9XUG7"/>
<dbReference type="Proteomes" id="UP000011531">
    <property type="component" value="Unassembled WGS sequence"/>
</dbReference>
<evidence type="ECO:0000313" key="3">
    <source>
        <dbReference type="Proteomes" id="UP000011531"/>
    </source>
</evidence>
<feature type="region of interest" description="Disordered" evidence="1">
    <location>
        <begin position="43"/>
        <end position="63"/>
    </location>
</feature>
<dbReference type="STRING" id="1227498.C492_03841"/>
<accession>L9XUG7</accession>
<gene>
    <name evidence="2" type="ORF">C492_03841</name>
</gene>